<evidence type="ECO:0000313" key="3">
    <source>
        <dbReference type="Proteomes" id="UP000251835"/>
    </source>
</evidence>
<evidence type="ECO:0000256" key="1">
    <source>
        <dbReference type="SAM" id="Phobius"/>
    </source>
</evidence>
<dbReference type="EMBL" id="QENZ01000003">
    <property type="protein sequence ID" value="PVX52371.1"/>
    <property type="molecule type" value="Genomic_DNA"/>
</dbReference>
<dbReference type="Gene3D" id="2.130.10.10">
    <property type="entry name" value="YVTN repeat-like/Quinoprotein amine dehydrogenase"/>
    <property type="match status" value="1"/>
</dbReference>
<sequence length="918" mass="106119">MQKKHYILIGIAILLLAGLIYLIVSRPEGEHYEDIDTIIGVPINSELIIHIPDLEELLEKSSEKGVWQELNKWESIKGIQNLQQDFSQALSKPELSELLDDAQLTIATKITGRNSIEVSYIFPLESSNKKNHIEKLVQYFSKDYTISSREYSGFTLVHMNNNIDADTDYFYAFAKGLFVLSTSQISLEDALLQIRNNNSLLDKESFQQLKKVASSNDDLNIFINGVTFPKLLSLGLDKKYSRFIKELTDFTTQAGLDVNISEDKILLNGFLYSNTNDFFYTNLLLNQEPVKLNIEEIIPANTRFWSALSLSNEEAYLDNYKRYLEQTGDIKAYRTFSENFKNKTGVFPEDFIYPLLESEIGLIISEDRILNEAANRYCVLRTKSKSESTHALDSLQQVYATKQKRKLKTYLHKIDETLSYKMYEFPFSDFAHLMWGGLFFETKTNFCTLIDNYMVFGSSKESLERYIDFIVRRKTLKHDSFYQSQKKYWIDNESSFTAYSKNGDGTFFKKYAGEKLKNDISDKAKNLEKFPSMSIQVKNINNLLYVNGYISYTSSLQRAPETVWQSRLDNPLRMKPVMVTNHKSKERELIFQDTENILYLVSNSGRILWKLPLEEPIMGSIHQVDAYKNKKLQYLFNTKSKLYLIDRNGNQVGNFPIAFRSSATNPIALFDYDNNRNYRIFLSTEDKLTYLYDIKGKLVEGWKAEKNEHEVLQAVQYFVNASKDYIVYNDGYRNYILSRRGEVRSKPQKSFSKAENSKLCILESNSKQKCSLVATDETGLVYFTHLDGTVTTKEVGKFTDKHIFTSYDINVDGANDFIFIDKGILTVFNHSGKEIFNYDFKTEDVSRPNFYTFSSKDKKIGLRAGNNIYLFNSDGSIYDGFPLEGYSDFSIGFINEKDREFNLFVAGSNDLLYNYAVQ</sequence>
<keyword evidence="1" id="KW-0472">Membrane</keyword>
<evidence type="ECO:0000313" key="2">
    <source>
        <dbReference type="EMBL" id="PVX52371.1"/>
    </source>
</evidence>
<keyword evidence="3" id="KW-1185">Reference proteome</keyword>
<dbReference type="Pfam" id="PF11832">
    <property type="entry name" value="DUF3352"/>
    <property type="match status" value="1"/>
</dbReference>
<dbReference type="InterPro" id="IPR021787">
    <property type="entry name" value="DUF3352"/>
</dbReference>
<dbReference type="OrthoDB" id="1093345at2"/>
<protein>
    <submittedName>
        <fullName evidence="2">Uncharacterized protein</fullName>
    </submittedName>
</protein>
<comment type="caution">
    <text evidence="2">The sequence shown here is derived from an EMBL/GenBank/DDBJ whole genome shotgun (WGS) entry which is preliminary data.</text>
</comment>
<organism evidence="2 3">
    <name type="scientific">Balneicella halophila</name>
    <dbReference type="NCBI Taxonomy" id="1537566"/>
    <lineage>
        <taxon>Bacteria</taxon>
        <taxon>Pseudomonadati</taxon>
        <taxon>Bacteroidota</taxon>
        <taxon>Bacteroidia</taxon>
        <taxon>Bacteroidales</taxon>
        <taxon>Balneicellaceae</taxon>
        <taxon>Balneicella</taxon>
    </lineage>
</organism>
<name>A0A7L4USG4_BALHA</name>
<dbReference type="Proteomes" id="UP000251835">
    <property type="component" value="Unassembled WGS sequence"/>
</dbReference>
<gene>
    <name evidence="2" type="ORF">C7377_0685</name>
</gene>
<dbReference type="RefSeq" id="WP_116495908.1">
    <property type="nucleotide sequence ID" value="NZ_QENZ01000003.1"/>
</dbReference>
<dbReference type="AlphaFoldDB" id="A0A7L4USG4"/>
<proteinExistence type="predicted"/>
<accession>A0A7L4USG4</accession>
<feature type="transmembrane region" description="Helical" evidence="1">
    <location>
        <begin position="7"/>
        <end position="24"/>
    </location>
</feature>
<keyword evidence="1" id="KW-0812">Transmembrane</keyword>
<keyword evidence="1" id="KW-1133">Transmembrane helix</keyword>
<reference evidence="2 3" key="1">
    <citation type="submission" date="2018-05" db="EMBL/GenBank/DDBJ databases">
        <title>Genomic Encyclopedia of Type Strains, Phase IV (KMG-IV): sequencing the most valuable type-strain genomes for metagenomic binning, comparative biology and taxonomic classification.</title>
        <authorList>
            <person name="Goeker M."/>
        </authorList>
    </citation>
    <scope>NUCLEOTIDE SEQUENCE [LARGE SCALE GENOMIC DNA]</scope>
    <source>
        <strain evidence="2 3">DSM 28579</strain>
    </source>
</reference>
<dbReference type="InterPro" id="IPR015943">
    <property type="entry name" value="WD40/YVTN_repeat-like_dom_sf"/>
</dbReference>